<reference evidence="4 5" key="1">
    <citation type="submission" date="2017-09" db="EMBL/GenBank/DDBJ databases">
        <title>WGS assembly of Aquilegia coerulea Goldsmith.</title>
        <authorList>
            <person name="Hodges S."/>
            <person name="Kramer E."/>
            <person name="Nordborg M."/>
            <person name="Tomkins J."/>
            <person name="Borevitz J."/>
            <person name="Derieg N."/>
            <person name="Yan J."/>
            <person name="Mihaltcheva S."/>
            <person name="Hayes R.D."/>
            <person name="Rokhsar D."/>
        </authorList>
    </citation>
    <scope>NUCLEOTIDE SEQUENCE [LARGE SCALE GENOMIC DNA]</scope>
    <source>
        <strain evidence="5">cv. Goldsmith</strain>
    </source>
</reference>
<dbReference type="PANTHER" id="PTHR45270:SF4">
    <property type="entry name" value="CHAPERONE DNAJ-DOMAIN SUPERFAMILY PROTEIN"/>
    <property type="match status" value="1"/>
</dbReference>
<evidence type="ECO:0000256" key="2">
    <source>
        <dbReference type="SAM" id="Phobius"/>
    </source>
</evidence>
<dbReference type="EMBL" id="KZ305090">
    <property type="protein sequence ID" value="PIA28050.1"/>
    <property type="molecule type" value="Genomic_DNA"/>
</dbReference>
<dbReference type="InterPro" id="IPR018253">
    <property type="entry name" value="DnaJ_domain_CS"/>
</dbReference>
<name>A0A2G5C9X2_AQUCA</name>
<evidence type="ECO:0000256" key="1">
    <source>
        <dbReference type="SAM" id="MobiDB-lite"/>
    </source>
</evidence>
<feature type="compositionally biased region" description="Basic and acidic residues" evidence="1">
    <location>
        <begin position="61"/>
        <end position="74"/>
    </location>
</feature>
<dbReference type="SUPFAM" id="SSF46565">
    <property type="entry name" value="Chaperone J-domain"/>
    <property type="match status" value="1"/>
</dbReference>
<feature type="region of interest" description="Disordered" evidence="1">
    <location>
        <begin position="373"/>
        <end position="428"/>
    </location>
</feature>
<dbReference type="Pfam" id="PF00226">
    <property type="entry name" value="DnaJ"/>
    <property type="match status" value="1"/>
</dbReference>
<dbReference type="SMART" id="SM00271">
    <property type="entry name" value="DnaJ"/>
    <property type="match status" value="1"/>
</dbReference>
<feature type="compositionally biased region" description="Basic and acidic residues" evidence="1">
    <location>
        <begin position="82"/>
        <end position="93"/>
    </location>
</feature>
<dbReference type="Pfam" id="PF14901">
    <property type="entry name" value="Jiv90"/>
    <property type="match status" value="1"/>
</dbReference>
<dbReference type="InterPro" id="IPR032843">
    <property type="entry name" value="Jiv"/>
</dbReference>
<dbReference type="InterPro" id="IPR001623">
    <property type="entry name" value="DnaJ_domain"/>
</dbReference>
<feature type="region of interest" description="Disordered" evidence="1">
    <location>
        <begin position="646"/>
        <end position="665"/>
    </location>
</feature>
<feature type="compositionally biased region" description="Polar residues" evidence="1">
    <location>
        <begin position="51"/>
        <end position="60"/>
    </location>
</feature>
<feature type="compositionally biased region" description="Polar residues" evidence="1">
    <location>
        <begin position="402"/>
        <end position="421"/>
    </location>
</feature>
<evidence type="ECO:0000259" key="3">
    <source>
        <dbReference type="PROSITE" id="PS50076"/>
    </source>
</evidence>
<sequence>MARKGNHQRNSLDHNSSNHKVKNPDSCEGPLPERGHLKGGVSKVNGEEILKTQTGNPSVERSNKTKNSKDEKKINQKSRKAPVKEKPGPDRGNDPVQLASECSSLRECEEDVSGFDASQLRGSDKTAPGSEIPKNGLGCSRHGLFNEDVRVASGSFDTMFVESLRASILSIFKAASGWLESKRPLFTAIITILSGVGDYIRLKTLQAYPIISKWLVHLGNLVLLIFMIWLDCSIRGFISFLRLGTTSFFAVIWCSVLSVIAMVGILKFLIITGVTALAAFFVSLTLAALVATILATLFLWMYGSFWTTGFVTVVGGLGFVLHYERFALFITTIYSVYCAKTYVGWVGLFLGLNLSFISSDVLIHYLKNNMNEHSRSSRPQEETEGMRGQPGSFFSEPMYASPSETSGRSTDRNSGVPSTSGEDSELTSEDEVVRLLNCTDHYSALGLSRYENVDVSLLKREYRRKAMLVHPDKNMGNEKAAEAFKKLQNAYEILLDSLKRKAYDDELRREELLNWFRRSQNISQKDSKNGIFSRSANENEDLYGESRRIACKKCGSFHIWVHINRSKSRARWCQDCNDFHQAKDGDGWVEQSSQPFFFGLLQKVDVPSAYICAESRIYDATEWFICQGMRCPANAHKPSFHVNTSVASKHGTTKGGNSGQRGGGIDMEETMTEEEFMEWLQRAMNAGNFEATAGGGPSTDSPSARTGNFPKSGGSSSSKKKKKGKKQW</sequence>
<feature type="domain" description="J" evidence="3">
    <location>
        <begin position="440"/>
        <end position="507"/>
    </location>
</feature>
<feature type="region of interest" description="Disordered" evidence="1">
    <location>
        <begin position="1"/>
        <end position="97"/>
    </location>
</feature>
<feature type="transmembrane region" description="Helical" evidence="2">
    <location>
        <begin position="276"/>
        <end position="298"/>
    </location>
</feature>
<accession>A0A2G5C9X2</accession>
<organism evidence="4 5">
    <name type="scientific">Aquilegia coerulea</name>
    <name type="common">Rocky mountain columbine</name>
    <dbReference type="NCBI Taxonomy" id="218851"/>
    <lineage>
        <taxon>Eukaryota</taxon>
        <taxon>Viridiplantae</taxon>
        <taxon>Streptophyta</taxon>
        <taxon>Embryophyta</taxon>
        <taxon>Tracheophyta</taxon>
        <taxon>Spermatophyta</taxon>
        <taxon>Magnoliopsida</taxon>
        <taxon>Ranunculales</taxon>
        <taxon>Ranunculaceae</taxon>
        <taxon>Thalictroideae</taxon>
        <taxon>Aquilegia</taxon>
    </lineage>
</organism>
<dbReference type="AlphaFoldDB" id="A0A2G5C9X2"/>
<evidence type="ECO:0000313" key="4">
    <source>
        <dbReference type="EMBL" id="PIA28050.1"/>
    </source>
</evidence>
<dbReference type="CDD" id="cd06257">
    <property type="entry name" value="DnaJ"/>
    <property type="match status" value="1"/>
</dbReference>
<evidence type="ECO:0000313" key="5">
    <source>
        <dbReference type="Proteomes" id="UP000230069"/>
    </source>
</evidence>
<dbReference type="PROSITE" id="PS00636">
    <property type="entry name" value="DNAJ_1"/>
    <property type="match status" value="1"/>
</dbReference>
<feature type="transmembrane region" description="Helical" evidence="2">
    <location>
        <begin position="305"/>
        <end position="323"/>
    </location>
</feature>
<dbReference type="Gene3D" id="1.10.287.110">
    <property type="entry name" value="DnaJ domain"/>
    <property type="match status" value="1"/>
</dbReference>
<dbReference type="FunCoup" id="A0A2G5C9X2">
    <property type="interactions" value="1680"/>
</dbReference>
<dbReference type="PANTHER" id="PTHR45270">
    <property type="entry name" value="OS03G0832900 PROTEIN"/>
    <property type="match status" value="1"/>
</dbReference>
<dbReference type="PROSITE" id="PS50076">
    <property type="entry name" value="DNAJ_2"/>
    <property type="match status" value="1"/>
</dbReference>
<protein>
    <recommendedName>
        <fullName evidence="3">J domain-containing protein</fullName>
    </recommendedName>
</protein>
<dbReference type="Proteomes" id="UP000230069">
    <property type="component" value="Unassembled WGS sequence"/>
</dbReference>
<dbReference type="InParanoid" id="A0A2G5C9X2"/>
<dbReference type="InterPro" id="IPR036869">
    <property type="entry name" value="J_dom_sf"/>
</dbReference>
<dbReference type="PRINTS" id="PR00625">
    <property type="entry name" value="JDOMAIN"/>
</dbReference>
<feature type="compositionally biased region" description="Basic and acidic residues" evidence="1">
    <location>
        <begin position="373"/>
        <end position="385"/>
    </location>
</feature>
<keyword evidence="5" id="KW-1185">Reference proteome</keyword>
<feature type="transmembrane region" description="Helical" evidence="2">
    <location>
        <begin position="214"/>
        <end position="234"/>
    </location>
</feature>
<gene>
    <name evidence="4" type="ORF">AQUCO_07300019v1</name>
</gene>
<feature type="compositionally biased region" description="Gly residues" evidence="1">
    <location>
        <begin position="653"/>
        <end position="665"/>
    </location>
</feature>
<feature type="region of interest" description="Disordered" evidence="1">
    <location>
        <begin position="687"/>
        <end position="728"/>
    </location>
</feature>
<dbReference type="OrthoDB" id="1507364at2759"/>
<keyword evidence="2" id="KW-1133">Transmembrane helix</keyword>
<proteinExistence type="predicted"/>
<feature type="transmembrane region" description="Helical" evidence="2">
    <location>
        <begin position="246"/>
        <end position="270"/>
    </location>
</feature>
<feature type="compositionally biased region" description="Basic residues" evidence="1">
    <location>
        <begin position="718"/>
        <end position="728"/>
    </location>
</feature>
<keyword evidence="2" id="KW-0812">Transmembrane</keyword>
<keyword evidence="2" id="KW-0472">Membrane</keyword>